<dbReference type="Gene3D" id="3.90.1200.10">
    <property type="match status" value="1"/>
</dbReference>
<dbReference type="InterPro" id="IPR002575">
    <property type="entry name" value="Aminoglycoside_PTrfase"/>
</dbReference>
<dbReference type="Pfam" id="PF01636">
    <property type="entry name" value="APH"/>
    <property type="match status" value="1"/>
</dbReference>
<comment type="similarity">
    <text evidence="1">Belongs to the pseudomonas-type ThrB family.</text>
</comment>
<dbReference type="AlphaFoldDB" id="A0A2W5NI41"/>
<dbReference type="EMBL" id="QFPX01000018">
    <property type="protein sequence ID" value="PZQ53141.1"/>
    <property type="molecule type" value="Genomic_DNA"/>
</dbReference>
<gene>
    <name evidence="3" type="ORF">DI555_17725</name>
</gene>
<dbReference type="InterPro" id="IPR011009">
    <property type="entry name" value="Kinase-like_dom_sf"/>
</dbReference>
<reference evidence="3 4" key="1">
    <citation type="submission" date="2017-08" db="EMBL/GenBank/DDBJ databases">
        <title>Infants hospitalized years apart are colonized by the same room-sourced microbial strains.</title>
        <authorList>
            <person name="Brooks B."/>
            <person name="Olm M.R."/>
            <person name="Firek B.A."/>
            <person name="Baker R."/>
            <person name="Thomas B.C."/>
            <person name="Morowitz M.J."/>
            <person name="Banfield J.F."/>
        </authorList>
    </citation>
    <scope>NUCLEOTIDE SEQUENCE [LARGE SCALE GENOMIC DNA]</scope>
    <source>
        <strain evidence="3">S2_005_002_R2_33</strain>
    </source>
</reference>
<comment type="caution">
    <text evidence="3">The sequence shown here is derived from an EMBL/GenBank/DDBJ whole genome shotgun (WGS) entry which is preliminary data.</text>
</comment>
<dbReference type="GO" id="GO:0004413">
    <property type="term" value="F:homoserine kinase activity"/>
    <property type="evidence" value="ECO:0007669"/>
    <property type="project" value="TreeGrafter"/>
</dbReference>
<dbReference type="Proteomes" id="UP000249082">
    <property type="component" value="Unassembled WGS sequence"/>
</dbReference>
<dbReference type="GO" id="GO:0009088">
    <property type="term" value="P:threonine biosynthetic process"/>
    <property type="evidence" value="ECO:0007669"/>
    <property type="project" value="TreeGrafter"/>
</dbReference>
<name>A0A2W5NI41_9SPHN</name>
<feature type="domain" description="Aminoglycoside phosphotransferase" evidence="2">
    <location>
        <begin position="47"/>
        <end position="292"/>
    </location>
</feature>
<protein>
    <submittedName>
        <fullName evidence="3">Aminoglycoside phosphotransferase</fullName>
    </submittedName>
</protein>
<dbReference type="Gene3D" id="3.30.200.20">
    <property type="entry name" value="Phosphorylase Kinase, domain 1"/>
    <property type="match status" value="1"/>
</dbReference>
<accession>A0A2W5NI41</accession>
<dbReference type="PANTHER" id="PTHR21064:SF6">
    <property type="entry name" value="AMINOGLYCOSIDE PHOSPHOTRANSFERASE DOMAIN-CONTAINING PROTEIN"/>
    <property type="match status" value="1"/>
</dbReference>
<keyword evidence="3" id="KW-0808">Transferase</keyword>
<organism evidence="3 4">
    <name type="scientific">Novosphingobium pentaromativorans</name>
    <dbReference type="NCBI Taxonomy" id="205844"/>
    <lineage>
        <taxon>Bacteria</taxon>
        <taxon>Pseudomonadati</taxon>
        <taxon>Pseudomonadota</taxon>
        <taxon>Alphaproteobacteria</taxon>
        <taxon>Sphingomonadales</taxon>
        <taxon>Sphingomonadaceae</taxon>
        <taxon>Novosphingobium</taxon>
    </lineage>
</organism>
<sequence length="365" mass="39712">MGTALEAPTWPAITLAEAEAVLAHFPEAGRPRDLSWHSPRPFSAATLVRTEQGEFFLKRHHEKLRKPAALAEEHRFMAHLRARGIPVPAVMPAADGRGALAEGPWTYELLSMAPGLDLYRDRQSWTPFLTPGHAFAAGAALARLHRAARGFAAPAREPHPLVASFTIVPSRDPVAAARAYVAARPALAAYLADKPWQGKLARLFAALGEGLAERLAQQPELWTHNDWHPSNLLWTAEGAVSGVIDFGLATRTCALHDLATAIERSAVPWLEAPERTGDARAACAILAGYRSILPLTAADVETLTRLLPLVHIEFALSEADYFAGILEDRGQADLAWQDYLVGHAEWFLSPPGRAFLRAIESGSRI</sequence>
<evidence type="ECO:0000313" key="4">
    <source>
        <dbReference type="Proteomes" id="UP000249082"/>
    </source>
</evidence>
<dbReference type="InterPro" id="IPR050249">
    <property type="entry name" value="Pseudomonas-type_ThrB"/>
</dbReference>
<dbReference type="PANTHER" id="PTHR21064">
    <property type="entry name" value="AMINOGLYCOSIDE PHOSPHOTRANSFERASE DOMAIN-CONTAINING PROTEIN-RELATED"/>
    <property type="match status" value="1"/>
</dbReference>
<evidence type="ECO:0000259" key="2">
    <source>
        <dbReference type="Pfam" id="PF01636"/>
    </source>
</evidence>
<evidence type="ECO:0000256" key="1">
    <source>
        <dbReference type="ARBA" id="ARBA00038240"/>
    </source>
</evidence>
<dbReference type="SUPFAM" id="SSF56112">
    <property type="entry name" value="Protein kinase-like (PK-like)"/>
    <property type="match status" value="1"/>
</dbReference>
<evidence type="ECO:0000313" key="3">
    <source>
        <dbReference type="EMBL" id="PZQ53141.1"/>
    </source>
</evidence>
<proteinExistence type="inferred from homology"/>